<evidence type="ECO:0000256" key="2">
    <source>
        <dbReference type="ARBA" id="ARBA00022603"/>
    </source>
</evidence>
<dbReference type="GO" id="GO:0032259">
    <property type="term" value="P:methylation"/>
    <property type="evidence" value="ECO:0007669"/>
    <property type="project" value="UniProtKB-KW"/>
</dbReference>
<comment type="caution">
    <text evidence="6">The sequence shown here is derived from an EMBL/GenBank/DDBJ whole genome shotgun (WGS) entry which is preliminary data.</text>
</comment>
<dbReference type="Proteomes" id="UP000187429">
    <property type="component" value="Unassembled WGS sequence"/>
</dbReference>
<evidence type="ECO:0000256" key="4">
    <source>
        <dbReference type="PIRNR" id="PIRNR037755"/>
    </source>
</evidence>
<dbReference type="InterPro" id="IPR026113">
    <property type="entry name" value="METTL2/6/8-like"/>
</dbReference>
<evidence type="ECO:0000313" key="7">
    <source>
        <dbReference type="Proteomes" id="UP000187429"/>
    </source>
</evidence>
<organism evidence="6 7">
    <name type="scientific">Smittium culicis</name>
    <dbReference type="NCBI Taxonomy" id="133412"/>
    <lineage>
        <taxon>Eukaryota</taxon>
        <taxon>Fungi</taxon>
        <taxon>Fungi incertae sedis</taxon>
        <taxon>Zoopagomycota</taxon>
        <taxon>Kickxellomycotina</taxon>
        <taxon>Harpellomycetes</taxon>
        <taxon>Harpellales</taxon>
        <taxon>Legeriomycetaceae</taxon>
        <taxon>Smittium</taxon>
    </lineage>
</organism>
<dbReference type="SUPFAM" id="SSF53335">
    <property type="entry name" value="S-adenosyl-L-methionine-dependent methyltransferases"/>
    <property type="match status" value="1"/>
</dbReference>
<gene>
    <name evidence="6" type="ORF">AYI69_g8590</name>
</gene>
<dbReference type="AlphaFoldDB" id="A0A1R1XIQ9"/>
<dbReference type="PANTHER" id="PTHR22809:SF5">
    <property type="entry name" value="TRNA N(3)-METHYLCYTIDINE METHYLTRANSFERASE METTL6"/>
    <property type="match status" value="1"/>
</dbReference>
<dbReference type="GO" id="GO:0008757">
    <property type="term" value="F:S-adenosylmethionine-dependent methyltransferase activity"/>
    <property type="evidence" value="ECO:0007669"/>
    <property type="project" value="UniProtKB-ARBA"/>
</dbReference>
<dbReference type="Gene3D" id="3.40.50.150">
    <property type="entry name" value="Vaccinia Virus protein VP39"/>
    <property type="match status" value="1"/>
</dbReference>
<dbReference type="PIRSF" id="PIRSF037755">
    <property type="entry name" value="Mettl2_prd"/>
    <property type="match status" value="1"/>
</dbReference>
<accession>A0A1R1XIQ9</accession>
<dbReference type="Pfam" id="PF08242">
    <property type="entry name" value="Methyltransf_12"/>
    <property type="match status" value="1"/>
</dbReference>
<keyword evidence="3 4" id="KW-0808">Transferase</keyword>
<dbReference type="InterPro" id="IPR013217">
    <property type="entry name" value="Methyltransf_12"/>
</dbReference>
<evidence type="ECO:0000256" key="1">
    <source>
        <dbReference type="ARBA" id="ARBA00009725"/>
    </source>
</evidence>
<proteinExistence type="inferred from homology"/>
<dbReference type="InterPro" id="IPR029063">
    <property type="entry name" value="SAM-dependent_MTases_sf"/>
</dbReference>
<reference evidence="7" key="1">
    <citation type="submission" date="2017-01" db="EMBL/GenBank/DDBJ databases">
        <authorList>
            <person name="Wang Y."/>
            <person name="White M."/>
            <person name="Kvist S."/>
            <person name="Moncalvo J.-M."/>
        </authorList>
    </citation>
    <scope>NUCLEOTIDE SEQUENCE [LARGE SCALE GENOMIC DNA]</scope>
    <source>
        <strain evidence="7">ID-206-W2</strain>
    </source>
</reference>
<feature type="domain" description="Methyltransferase type 12" evidence="5">
    <location>
        <begin position="77"/>
        <end position="177"/>
    </location>
</feature>
<dbReference type="GO" id="GO:0008173">
    <property type="term" value="F:RNA methyltransferase activity"/>
    <property type="evidence" value="ECO:0007669"/>
    <property type="project" value="UniProtKB-ARBA"/>
</dbReference>
<dbReference type="EC" id="2.1.1.-" evidence="4"/>
<keyword evidence="7" id="KW-1185">Reference proteome</keyword>
<dbReference type="OrthoDB" id="417697at2759"/>
<evidence type="ECO:0000256" key="3">
    <source>
        <dbReference type="ARBA" id="ARBA00022679"/>
    </source>
</evidence>
<dbReference type="PANTHER" id="PTHR22809">
    <property type="entry name" value="METHYLTRANSFERASE-RELATED"/>
    <property type="match status" value="1"/>
</dbReference>
<keyword evidence="2 4" id="KW-0489">Methyltransferase</keyword>
<sequence>MSDKEFEETKKNALAILEKDTSQLSDFWQDKYKKEAKRNWDIFYKRNTTNFYKDRHWTDKEFSELCHDDNIEKVTLLEIGCGVGNFIWPLLEKNPKMFTYACDFSQRAVEFVKSHEKYVTDRCKAFVCDITIDQLTDNIPENSIDLISAIFVFSALPPEKMESAVENLTRVLKPNGKVLIRDYGLYDAAQLRFKPGSKLQDNLYARQDGTLAYYFSTEYMNDLFCKSNRFKQLENKYVHKKTTNVKRNLDVDRIFVQAKFEFLG</sequence>
<protein>
    <recommendedName>
        <fullName evidence="4">tRNA N(3)-methylcytidine methyltransferase</fullName>
        <ecNumber evidence="4">2.1.1.-</ecNumber>
    </recommendedName>
</protein>
<name>A0A1R1XIQ9_9FUNG</name>
<dbReference type="CDD" id="cd02440">
    <property type="entry name" value="AdoMet_MTases"/>
    <property type="match status" value="1"/>
</dbReference>
<comment type="similarity">
    <text evidence="1 4">Belongs to the methyltransferase superfamily. METL family.</text>
</comment>
<comment type="function">
    <text evidence="4">S-adenosyl-L-methionine-dependent methyltransferase.</text>
</comment>
<evidence type="ECO:0000259" key="5">
    <source>
        <dbReference type="Pfam" id="PF08242"/>
    </source>
</evidence>
<dbReference type="EMBL" id="LSSM01004632">
    <property type="protein sequence ID" value="OMJ14478.1"/>
    <property type="molecule type" value="Genomic_DNA"/>
</dbReference>
<evidence type="ECO:0000313" key="6">
    <source>
        <dbReference type="EMBL" id="OMJ14478.1"/>
    </source>
</evidence>